<dbReference type="HOGENOM" id="CLU_091417_0_0_0"/>
<keyword evidence="2" id="KW-1185">Reference proteome</keyword>
<dbReference type="STRING" id="667014.Thein_1216"/>
<evidence type="ECO:0000313" key="2">
    <source>
        <dbReference type="Proteomes" id="UP000006793"/>
    </source>
</evidence>
<gene>
    <name evidence="1" type="ordered locus">Thein_1216</name>
</gene>
<dbReference type="PaxDb" id="667014-Thein_1216"/>
<protein>
    <submittedName>
        <fullName evidence="1">Uncharacterized protein</fullName>
    </submittedName>
</protein>
<name>F8A8J8_THEID</name>
<dbReference type="KEGG" id="tid:Thein_1216"/>
<reference evidence="2" key="1">
    <citation type="submission" date="2011-04" db="EMBL/GenBank/DDBJ databases">
        <title>The complete genome of Thermodesulfatator indicus DSM 15286.</title>
        <authorList>
            <person name="Lucas S."/>
            <person name="Copeland A."/>
            <person name="Lapidus A."/>
            <person name="Bruce D."/>
            <person name="Goodwin L."/>
            <person name="Pitluck S."/>
            <person name="Peters L."/>
            <person name="Kyrpides N."/>
            <person name="Mavromatis K."/>
            <person name="Pagani I."/>
            <person name="Ivanova N."/>
            <person name="Saunders L."/>
            <person name="Detter J.C."/>
            <person name="Tapia R."/>
            <person name="Han C."/>
            <person name="Land M."/>
            <person name="Hauser L."/>
            <person name="Markowitz V."/>
            <person name="Cheng J.-F."/>
            <person name="Hugenholtz P."/>
            <person name="Woyke T."/>
            <person name="Wu D."/>
            <person name="Spring S."/>
            <person name="Schroeder M."/>
            <person name="Brambilla E."/>
            <person name="Klenk H.-P."/>
            <person name="Eisen J.A."/>
        </authorList>
    </citation>
    <scope>NUCLEOTIDE SEQUENCE [LARGE SCALE GENOMIC DNA]</scope>
    <source>
        <strain evidence="2">DSM 15286 / JCM 11887 / CIR29812</strain>
    </source>
</reference>
<dbReference type="AlphaFoldDB" id="F8A8J8"/>
<dbReference type="EMBL" id="CP002683">
    <property type="protein sequence ID" value="AEH45084.1"/>
    <property type="molecule type" value="Genomic_DNA"/>
</dbReference>
<organism evidence="1 2">
    <name type="scientific">Thermodesulfatator indicus (strain DSM 15286 / JCM 11887 / CIR29812)</name>
    <dbReference type="NCBI Taxonomy" id="667014"/>
    <lineage>
        <taxon>Bacteria</taxon>
        <taxon>Pseudomonadati</taxon>
        <taxon>Thermodesulfobacteriota</taxon>
        <taxon>Thermodesulfobacteria</taxon>
        <taxon>Thermodesulfobacteriales</taxon>
        <taxon>Thermodesulfatatoraceae</taxon>
        <taxon>Thermodesulfatator</taxon>
    </lineage>
</organism>
<evidence type="ECO:0000313" key="1">
    <source>
        <dbReference type="EMBL" id="AEH45084.1"/>
    </source>
</evidence>
<proteinExistence type="predicted"/>
<dbReference type="eggNOG" id="COG0467">
    <property type="taxonomic scope" value="Bacteria"/>
</dbReference>
<dbReference type="RefSeq" id="WP_013907826.1">
    <property type="nucleotide sequence ID" value="NC_015681.1"/>
</dbReference>
<accession>F8A8J8</accession>
<sequence length="181" mass="20727">MKPEECTLYHSGLRGAEAYFGECAEKWGVNEVVFTYEGHTPDRAKNLVVLSEEELKRGDISMELVSKMMKRNYAKPERIRKVLQVIFHMVNKGYQVFIVGEILPNATVKGGTGWAAELAKLFNRPLHVFDQKQGRWFTWKDGKWEEDIPVISHNTFVGTGTRNLTEEGREAIEDLFARSFG</sequence>
<dbReference type="PATRIC" id="fig|667014.3.peg.1253"/>
<dbReference type="Proteomes" id="UP000006793">
    <property type="component" value="Chromosome"/>
</dbReference>
<reference evidence="1 2" key="2">
    <citation type="journal article" date="2012" name="Stand. Genomic Sci.">
        <title>Complete genome sequence of the thermophilic sulfate-reducing ocean bacterium Thermodesulfatator indicus type strain (CIR29812(T)).</title>
        <authorList>
            <person name="Anderson I."/>
            <person name="Saunders E."/>
            <person name="Lapidus A."/>
            <person name="Nolan M."/>
            <person name="Lucas S."/>
            <person name="Tice H."/>
            <person name="Del Rio T.G."/>
            <person name="Cheng J.F."/>
            <person name="Han C."/>
            <person name="Tapia R."/>
            <person name="Goodwin L.A."/>
            <person name="Pitluck S."/>
            <person name="Liolios K."/>
            <person name="Mavromatis K."/>
            <person name="Pagani I."/>
            <person name="Ivanova N."/>
            <person name="Mikhailova N."/>
            <person name="Pati A."/>
            <person name="Chen A."/>
            <person name="Palaniappan K."/>
            <person name="Land M."/>
            <person name="Hauser L."/>
            <person name="Jeffries C.D."/>
            <person name="Chang Y.J."/>
            <person name="Brambilla E.M."/>
            <person name="Rohde M."/>
            <person name="Spring S."/>
            <person name="Goker M."/>
            <person name="Detter J.C."/>
            <person name="Woyke T."/>
            <person name="Bristow J."/>
            <person name="Eisen J.A."/>
            <person name="Markowitz V."/>
            <person name="Hugenholtz P."/>
            <person name="Kyrpides N.C."/>
            <person name="Klenk H.P."/>
        </authorList>
    </citation>
    <scope>NUCLEOTIDE SEQUENCE [LARGE SCALE GENOMIC DNA]</scope>
    <source>
        <strain evidence="2">DSM 15286 / JCM 11887 / CIR29812</strain>
    </source>
</reference>
<dbReference type="InParanoid" id="F8A8J8"/>